<feature type="repeat" description="PPR" evidence="3">
    <location>
        <begin position="200"/>
        <end position="234"/>
    </location>
</feature>
<name>A0A9Q1QM44_9CARY</name>
<organism evidence="4 5">
    <name type="scientific">Carnegiea gigantea</name>
    <dbReference type="NCBI Taxonomy" id="171969"/>
    <lineage>
        <taxon>Eukaryota</taxon>
        <taxon>Viridiplantae</taxon>
        <taxon>Streptophyta</taxon>
        <taxon>Embryophyta</taxon>
        <taxon>Tracheophyta</taxon>
        <taxon>Spermatophyta</taxon>
        <taxon>Magnoliopsida</taxon>
        <taxon>eudicotyledons</taxon>
        <taxon>Gunneridae</taxon>
        <taxon>Pentapetalae</taxon>
        <taxon>Caryophyllales</taxon>
        <taxon>Cactineae</taxon>
        <taxon>Cactaceae</taxon>
        <taxon>Cactoideae</taxon>
        <taxon>Echinocereeae</taxon>
        <taxon>Carnegiea</taxon>
    </lineage>
</organism>
<protein>
    <recommendedName>
        <fullName evidence="6">Pentatricopeptide repeat-containing protein</fullName>
    </recommendedName>
</protein>
<comment type="caution">
    <text evidence="4">The sequence shown here is derived from an EMBL/GenBank/DDBJ whole genome shotgun (WGS) entry which is preliminary data.</text>
</comment>
<keyword evidence="2" id="KW-0677">Repeat</keyword>
<evidence type="ECO:0008006" key="6">
    <source>
        <dbReference type="Google" id="ProtNLM"/>
    </source>
</evidence>
<dbReference type="InterPro" id="IPR002885">
    <property type="entry name" value="PPR_rpt"/>
</dbReference>
<dbReference type="SUPFAM" id="SSF81901">
    <property type="entry name" value="HCP-like"/>
    <property type="match status" value="1"/>
</dbReference>
<sequence length="685" mass="77765">MRYLTRIRPFNLVSKPRFELFSFSILSRRKTPPKPHKIEKHLALTKDDANSLFSQITEILGSGNLALDETPSLQSVYNAYILGLESTSYCTPSVCGNAQEKIKESVLRDAQMGNFFWNRNDISGAAHKITKAEIALEFYKEMVRNDMVPNIKVYTLLLNCLADYGDIDGVYLVTDNMIQADKMDDALEIVDIMKKINVVDEVVYGTSISSYLRKNDAPKALDLLHSMKEAGLTPLISTYTELMQHLLNVNEYDEGSTLFDEMLDIGIKMDNVVHMAMIAGHVHHSNISTTWSLFRKMEKEGTRASQKSYSIFIKEFYRALKTDEIINILRKMHDSKRYCQEVKASGKDHPKEEICTGDSNNAKTNVKSNYVDSNANYLLVEPLPRTSDKDLQTICTILSSSKDWSLTQEALEKHQKVEEALKLFKEKMNMGLVPDKELVEGFFDWLCQAGKLAEARKCLEYLCQVGYTTLLSYSSLIRAFCRRGKAEPALALTGDVKEDRSTLNHYVYGSLVYELLKKGQIDEALAKLESMKTAGVHPTVHVYTSLILQFGKEKKMDQALDIFKKMWEESCHPIVVTYTALIDGYMNAGNVTEAQKLFLRTRLTGPFPDFRAYTVLIAGLCKVGKSKEALQVLYEMMDDGVVPSSINFRTIFFRLNREGKRHLAQTVVQQTQVNESFCMVDCLTH</sequence>
<comment type="similarity">
    <text evidence="1">Belongs to the PPR family. P subfamily.</text>
</comment>
<keyword evidence="5" id="KW-1185">Reference proteome</keyword>
<dbReference type="AlphaFoldDB" id="A0A9Q1QM44"/>
<feature type="repeat" description="PPR" evidence="3">
    <location>
        <begin position="574"/>
        <end position="608"/>
    </location>
</feature>
<evidence type="ECO:0000256" key="1">
    <source>
        <dbReference type="ARBA" id="ARBA00007626"/>
    </source>
</evidence>
<dbReference type="InterPro" id="IPR050667">
    <property type="entry name" value="PPR-containing_protein"/>
</dbReference>
<proteinExistence type="inferred from homology"/>
<evidence type="ECO:0000313" key="4">
    <source>
        <dbReference type="EMBL" id="KAJ8446849.1"/>
    </source>
</evidence>
<evidence type="ECO:0000256" key="2">
    <source>
        <dbReference type="ARBA" id="ARBA00022737"/>
    </source>
</evidence>
<evidence type="ECO:0000256" key="3">
    <source>
        <dbReference type="PROSITE-ProRule" id="PRU00708"/>
    </source>
</evidence>
<dbReference type="Pfam" id="PF01535">
    <property type="entry name" value="PPR"/>
    <property type="match status" value="4"/>
</dbReference>
<dbReference type="Pfam" id="PF12854">
    <property type="entry name" value="PPR_1"/>
    <property type="match status" value="1"/>
</dbReference>
<dbReference type="PROSITE" id="PS51375">
    <property type="entry name" value="PPR"/>
    <property type="match status" value="5"/>
</dbReference>
<dbReference type="Gene3D" id="1.25.40.10">
    <property type="entry name" value="Tetratricopeptide repeat domain"/>
    <property type="match status" value="5"/>
</dbReference>
<feature type="repeat" description="PPR" evidence="3">
    <location>
        <begin position="609"/>
        <end position="643"/>
    </location>
</feature>
<dbReference type="Pfam" id="PF13812">
    <property type="entry name" value="PPR_3"/>
    <property type="match status" value="1"/>
</dbReference>
<dbReference type="OrthoDB" id="185373at2759"/>
<dbReference type="PANTHER" id="PTHR47939:SF1">
    <property type="entry name" value="OS04G0684500 PROTEIN"/>
    <property type="match status" value="1"/>
</dbReference>
<evidence type="ECO:0000313" key="5">
    <source>
        <dbReference type="Proteomes" id="UP001153076"/>
    </source>
</evidence>
<accession>A0A9Q1QM44</accession>
<feature type="repeat" description="PPR" evidence="3">
    <location>
        <begin position="504"/>
        <end position="538"/>
    </location>
</feature>
<dbReference type="Proteomes" id="UP001153076">
    <property type="component" value="Unassembled WGS sequence"/>
</dbReference>
<gene>
    <name evidence="4" type="ORF">Cgig2_016159</name>
</gene>
<dbReference type="PANTHER" id="PTHR47939">
    <property type="entry name" value="MEMBRANE-ASSOCIATED SALT-INDUCIBLE PROTEIN-LIKE"/>
    <property type="match status" value="1"/>
</dbReference>
<dbReference type="EMBL" id="JAKOGI010000048">
    <property type="protein sequence ID" value="KAJ8446849.1"/>
    <property type="molecule type" value="Genomic_DNA"/>
</dbReference>
<dbReference type="InterPro" id="IPR011990">
    <property type="entry name" value="TPR-like_helical_dom_sf"/>
</dbReference>
<dbReference type="NCBIfam" id="TIGR00756">
    <property type="entry name" value="PPR"/>
    <property type="match status" value="3"/>
</dbReference>
<reference evidence="4" key="1">
    <citation type="submission" date="2022-04" db="EMBL/GenBank/DDBJ databases">
        <title>Carnegiea gigantea Genome sequencing and assembly v2.</title>
        <authorList>
            <person name="Copetti D."/>
            <person name="Sanderson M.J."/>
            <person name="Burquez A."/>
            <person name="Wojciechowski M.F."/>
        </authorList>
    </citation>
    <scope>NUCLEOTIDE SEQUENCE</scope>
    <source>
        <strain evidence="4">SGP5-SGP5p</strain>
        <tissue evidence="4">Aerial part</tissue>
    </source>
</reference>
<feature type="repeat" description="PPR" evidence="3">
    <location>
        <begin position="539"/>
        <end position="573"/>
    </location>
</feature>